<organism evidence="1 2">
    <name type="scientific">Temnothorax longispinosus</name>
    <dbReference type="NCBI Taxonomy" id="300112"/>
    <lineage>
        <taxon>Eukaryota</taxon>
        <taxon>Metazoa</taxon>
        <taxon>Ecdysozoa</taxon>
        <taxon>Arthropoda</taxon>
        <taxon>Hexapoda</taxon>
        <taxon>Insecta</taxon>
        <taxon>Pterygota</taxon>
        <taxon>Neoptera</taxon>
        <taxon>Endopterygota</taxon>
        <taxon>Hymenoptera</taxon>
        <taxon>Apocrita</taxon>
        <taxon>Aculeata</taxon>
        <taxon>Formicoidea</taxon>
        <taxon>Formicidae</taxon>
        <taxon>Myrmicinae</taxon>
        <taxon>Temnothorax</taxon>
    </lineage>
</organism>
<reference evidence="1 2" key="1">
    <citation type="journal article" date="2019" name="Philos. Trans. R. Soc. Lond., B, Biol. Sci.">
        <title>Ant behaviour and brain gene expression of defending hosts depend on the ecological success of the intruding social parasite.</title>
        <authorList>
            <person name="Kaur R."/>
            <person name="Stoldt M."/>
            <person name="Jongepier E."/>
            <person name="Feldmeyer B."/>
            <person name="Menzel F."/>
            <person name="Bornberg-Bauer E."/>
            <person name="Foitzik S."/>
        </authorList>
    </citation>
    <scope>NUCLEOTIDE SEQUENCE [LARGE SCALE GENOMIC DNA]</scope>
    <source>
        <tissue evidence="1">Whole body</tissue>
    </source>
</reference>
<accession>A0A4V3S659</accession>
<name>A0A4V3S659_9HYME</name>
<sequence length="160" mass="17725">MTGNGTGKVLTKVQTVIKLVHRTLFALQIVHRCDSGPRTVRPAHQITMAGDKVLSGDCRFARRNYFPDARKEIVACVTMARRAFADGTSPWRRAQRVSPRHFSPAVAATASFFTPRPHPAVRFAGVLHRRAAPFRLLFRAVSKQGGLGLSSSWRVLASEF</sequence>
<gene>
    <name evidence="1" type="ORF">DBV15_01116</name>
</gene>
<comment type="caution">
    <text evidence="1">The sequence shown here is derived from an EMBL/GenBank/DDBJ whole genome shotgun (WGS) entry which is preliminary data.</text>
</comment>
<dbReference type="Proteomes" id="UP000310200">
    <property type="component" value="Unassembled WGS sequence"/>
</dbReference>
<evidence type="ECO:0000313" key="2">
    <source>
        <dbReference type="Proteomes" id="UP000310200"/>
    </source>
</evidence>
<dbReference type="AlphaFoldDB" id="A0A4V3S659"/>
<proteinExistence type="predicted"/>
<protein>
    <submittedName>
        <fullName evidence="1">Uncharacterized protein</fullName>
    </submittedName>
</protein>
<evidence type="ECO:0000313" key="1">
    <source>
        <dbReference type="EMBL" id="TGZ32144.1"/>
    </source>
</evidence>
<keyword evidence="2" id="KW-1185">Reference proteome</keyword>
<dbReference type="EMBL" id="QBLH01003951">
    <property type="protein sequence ID" value="TGZ32144.1"/>
    <property type="molecule type" value="Genomic_DNA"/>
</dbReference>